<dbReference type="Pfam" id="PF02129">
    <property type="entry name" value="Peptidase_S15"/>
    <property type="match status" value="1"/>
</dbReference>
<proteinExistence type="predicted"/>
<evidence type="ECO:0000313" key="4">
    <source>
        <dbReference type="EMBL" id="HCT56481.1"/>
    </source>
</evidence>
<organism evidence="4 5">
    <name type="scientific">Gemmatimonas aurantiaca</name>
    <dbReference type="NCBI Taxonomy" id="173480"/>
    <lineage>
        <taxon>Bacteria</taxon>
        <taxon>Pseudomonadati</taxon>
        <taxon>Gemmatimonadota</taxon>
        <taxon>Gemmatimonadia</taxon>
        <taxon>Gemmatimonadales</taxon>
        <taxon>Gemmatimonadaceae</taxon>
        <taxon>Gemmatimonas</taxon>
    </lineage>
</organism>
<comment type="caution">
    <text evidence="4">The sequence shown here is derived from an EMBL/GenBank/DDBJ whole genome shotgun (WGS) entry which is preliminary data.</text>
</comment>
<dbReference type="GO" id="GO:0008239">
    <property type="term" value="F:dipeptidyl-peptidase activity"/>
    <property type="evidence" value="ECO:0007669"/>
    <property type="project" value="InterPro"/>
</dbReference>
<evidence type="ECO:0000259" key="3">
    <source>
        <dbReference type="SMART" id="SM00939"/>
    </source>
</evidence>
<keyword evidence="2" id="KW-0732">Signal</keyword>
<sequence>MFHPLKALRKTAVALGLALTVLPAASLMAQAAPVFVTTSEYITTRDGTRLAVDVHLPTARAPGVRVPVLLELTRYWRASQHPSTGARQPSLSTLDQLFLENGYAVVKVDARGSGASFGTRLAEYSPQEVRDGWDVADWVARQPWSSGNVGAYGTSYSGTTAELLAATEHPAVKAVIPGWSDFDVYASPARPYGMVTAFIDEWGQITGAMDRNDAAVLHANVRRVDADTTGAMVAAAVREHARNPDVSAWVRQNEFRDDRMAGGPSFAELGPMEWKAAIERSNVPMLILVSWMDAGSAEGALDRFRAFRNPQKLVIMASSHGGAEHASPYVVDSTRVPNNPTGTEMAQLRLQFFDHHLKGARNGVNDWPMVRYYTMGTEEYRTSPRWPLAGTTTRPFFLDAGGVLALRAPTRAGRDPYLVDFDVSTGANNRWATQLGRPVLRLGDRGVMDARMLTYTSAPLLQDMHIAGSPTIELTLSSTHADGAVLVYLEDVDATGRSRYLTEGGLRLIHRKESRDPMYGVVPYHSFNKQDAAPMRPGQPERVRIRILPTSVVVKAGHRLRLAIAGADHGVLARVPADGTPTLTVHRGAGVLSRLELPVVPNR</sequence>
<dbReference type="AlphaFoldDB" id="A0A3D4V5V3"/>
<dbReference type="PANTHER" id="PTHR43056:SF10">
    <property type="entry name" value="COCE_NOND FAMILY, PUTATIVE (AFU_ORTHOLOGUE AFUA_7G00600)-RELATED"/>
    <property type="match status" value="1"/>
</dbReference>
<dbReference type="SMART" id="SM00939">
    <property type="entry name" value="PepX_C"/>
    <property type="match status" value="1"/>
</dbReference>
<evidence type="ECO:0000256" key="2">
    <source>
        <dbReference type="SAM" id="SignalP"/>
    </source>
</evidence>
<feature type="domain" description="Xaa-Pro dipeptidyl-peptidase C-terminal" evidence="3">
    <location>
        <begin position="350"/>
        <end position="596"/>
    </location>
</feature>
<dbReference type="InterPro" id="IPR013736">
    <property type="entry name" value="Xaa-Pro_dipept_C"/>
</dbReference>
<dbReference type="InterPro" id="IPR000383">
    <property type="entry name" value="Xaa-Pro-like_dom"/>
</dbReference>
<dbReference type="Gene3D" id="1.10.3020.10">
    <property type="entry name" value="alpha-amino acid ester hydrolase ( Helical cap domain)"/>
    <property type="match status" value="1"/>
</dbReference>
<dbReference type="Proteomes" id="UP000264071">
    <property type="component" value="Unassembled WGS sequence"/>
</dbReference>
<dbReference type="OMA" id="MTPYTKL"/>
<evidence type="ECO:0000313" key="5">
    <source>
        <dbReference type="Proteomes" id="UP000264071"/>
    </source>
</evidence>
<dbReference type="InterPro" id="IPR008979">
    <property type="entry name" value="Galactose-bd-like_sf"/>
</dbReference>
<reference evidence="4 5" key="1">
    <citation type="journal article" date="2018" name="Nat. Biotechnol.">
        <title>A standardized bacterial taxonomy based on genome phylogeny substantially revises the tree of life.</title>
        <authorList>
            <person name="Parks D.H."/>
            <person name="Chuvochina M."/>
            <person name="Waite D.W."/>
            <person name="Rinke C."/>
            <person name="Skarshewski A."/>
            <person name="Chaumeil P.A."/>
            <person name="Hugenholtz P."/>
        </authorList>
    </citation>
    <scope>NUCLEOTIDE SEQUENCE [LARGE SCALE GENOMIC DNA]</scope>
    <source>
        <strain evidence="4">UBA8844</strain>
    </source>
</reference>
<dbReference type="SUPFAM" id="SSF53474">
    <property type="entry name" value="alpha/beta-Hydrolases"/>
    <property type="match status" value="1"/>
</dbReference>
<feature type="signal peptide" evidence="2">
    <location>
        <begin position="1"/>
        <end position="31"/>
    </location>
</feature>
<dbReference type="InterPro" id="IPR005674">
    <property type="entry name" value="CocE/Ser_esterase"/>
</dbReference>
<keyword evidence="1" id="KW-0378">Hydrolase</keyword>
<dbReference type="InterPro" id="IPR029058">
    <property type="entry name" value="AB_hydrolase_fold"/>
</dbReference>
<gene>
    <name evidence="4" type="ORF">DGD08_04630</name>
</gene>
<dbReference type="SUPFAM" id="SSF49785">
    <property type="entry name" value="Galactose-binding domain-like"/>
    <property type="match status" value="1"/>
</dbReference>
<dbReference type="NCBIfam" id="TIGR00976">
    <property type="entry name" value="CocE_NonD"/>
    <property type="match status" value="1"/>
</dbReference>
<dbReference type="Gene3D" id="2.60.120.260">
    <property type="entry name" value="Galactose-binding domain-like"/>
    <property type="match status" value="1"/>
</dbReference>
<dbReference type="InterPro" id="IPR050585">
    <property type="entry name" value="Xaa-Pro_dipeptidyl-ppase/CocE"/>
</dbReference>
<dbReference type="EMBL" id="DPIY01000005">
    <property type="protein sequence ID" value="HCT56481.1"/>
    <property type="molecule type" value="Genomic_DNA"/>
</dbReference>
<accession>A0A3D4V5V3</accession>
<protein>
    <submittedName>
        <fullName evidence="4">X-Pro dipeptidyl-peptidase</fullName>
    </submittedName>
</protein>
<name>A0A3D4V5V3_9BACT</name>
<dbReference type="PANTHER" id="PTHR43056">
    <property type="entry name" value="PEPTIDASE S9 PROLYL OLIGOPEPTIDASE"/>
    <property type="match status" value="1"/>
</dbReference>
<feature type="chain" id="PRO_5017717242" evidence="2">
    <location>
        <begin position="32"/>
        <end position="603"/>
    </location>
</feature>
<dbReference type="Pfam" id="PF08530">
    <property type="entry name" value="PepX_C"/>
    <property type="match status" value="1"/>
</dbReference>
<dbReference type="Gene3D" id="3.40.50.1820">
    <property type="entry name" value="alpha/beta hydrolase"/>
    <property type="match status" value="1"/>
</dbReference>
<evidence type="ECO:0000256" key="1">
    <source>
        <dbReference type="ARBA" id="ARBA00022801"/>
    </source>
</evidence>